<dbReference type="InterPro" id="IPR051632">
    <property type="entry name" value="Rho_GEF"/>
</dbReference>
<feature type="compositionally biased region" description="Low complexity" evidence="1">
    <location>
        <begin position="451"/>
        <end position="460"/>
    </location>
</feature>
<dbReference type="PANTHER" id="PTHR13944:SF23">
    <property type="entry name" value="RHO GUANINE NUCLEOTIDE EXCHANGE FACTOR 18"/>
    <property type="match status" value="1"/>
</dbReference>
<dbReference type="InterPro" id="IPR036770">
    <property type="entry name" value="Ankyrin_rpt-contain_sf"/>
</dbReference>
<dbReference type="GO" id="GO:0035023">
    <property type="term" value="P:regulation of Rho protein signal transduction"/>
    <property type="evidence" value="ECO:0007669"/>
    <property type="project" value="TreeGrafter"/>
</dbReference>
<dbReference type="SUPFAM" id="SSF48403">
    <property type="entry name" value="Ankyrin repeat"/>
    <property type="match status" value="1"/>
</dbReference>
<dbReference type="AlphaFoldDB" id="A0AAW0P4Y9"/>
<feature type="compositionally biased region" description="Basic and acidic residues" evidence="1">
    <location>
        <begin position="549"/>
        <end position="584"/>
    </location>
</feature>
<dbReference type="Proteomes" id="UP001460270">
    <property type="component" value="Unassembled WGS sequence"/>
</dbReference>
<reference evidence="3" key="1">
    <citation type="submission" date="2024-04" db="EMBL/GenBank/DDBJ databases">
        <title>Salinicola lusitanus LLJ914,a marine bacterium isolated from the Okinawa Trough.</title>
        <authorList>
            <person name="Li J."/>
        </authorList>
    </citation>
    <scope>NUCLEOTIDE SEQUENCE [LARGE SCALE GENOMIC DNA]</scope>
</reference>
<dbReference type="GO" id="GO:0005886">
    <property type="term" value="C:plasma membrane"/>
    <property type="evidence" value="ECO:0007669"/>
    <property type="project" value="TreeGrafter"/>
</dbReference>
<feature type="compositionally biased region" description="Basic residues" evidence="1">
    <location>
        <begin position="585"/>
        <end position="594"/>
    </location>
</feature>
<evidence type="ECO:0000313" key="3">
    <source>
        <dbReference type="Proteomes" id="UP001460270"/>
    </source>
</evidence>
<sequence>MSCLLACTQYNSFMLVPALRLLKSRPTVHRKTCCFLHFGSSPGSQMITAGYDFFLWPLGCWLATPLSTLLERGLQGSTLKETGGSTFDLSLLALTPQPCQCGQASWKDRGTSDCGRCVITVQLSDEVLAVADERHKYFLLFSGSTKKHLTSTHRSGHDTLQALCPAHDCCEAVLVTLCSVSPASEDCVGHVTPLAEHRFCFVQDLAFDMAQFLVSTAGRTDGLEGALLLDECHIPLRECERLDDSLALALHHLVLPPGWSLLGSNLSNRTDLDPQETLLHFSARRGLFQVTQFLLQQPGAKEALRLTNRQGYTPASIAALKGHDCLHELLIRAEKDIETCNQTETVQLVSADAQLVCHLPRLNTHTLTLSIVPGRDPPSLQRSVEQLLHLICHLHAKGVSTLELQFDSLHTAAECCEDIETEITSVERLHTATTPECLDKKKQGNENENCSTGSSQSSADSGHDENGNSKTDWNLCVRTPEVGKRVEPGHSPSQNWVCPASNAGSDYQRAEEEEKQWPVCSVHSLCDRSGAHEETLCVGIVLPAACGKQAKDTDTRDAGARKDRRPQRGERDLSRKLRTVETKHMVRRRPSQLN</sequence>
<feature type="region of interest" description="Disordered" evidence="1">
    <location>
        <begin position="548"/>
        <end position="594"/>
    </location>
</feature>
<dbReference type="PANTHER" id="PTHR13944">
    <property type="entry name" value="AGAP007712-PA"/>
    <property type="match status" value="1"/>
</dbReference>
<name>A0AAW0P4Y9_9GOBI</name>
<accession>A0AAW0P4Y9</accession>
<protein>
    <submittedName>
        <fullName evidence="2">Uncharacterized protein</fullName>
    </submittedName>
</protein>
<dbReference type="Gene3D" id="1.25.40.20">
    <property type="entry name" value="Ankyrin repeat-containing domain"/>
    <property type="match status" value="1"/>
</dbReference>
<evidence type="ECO:0000313" key="2">
    <source>
        <dbReference type="EMBL" id="KAK7913542.1"/>
    </source>
</evidence>
<proteinExistence type="predicted"/>
<evidence type="ECO:0000256" key="1">
    <source>
        <dbReference type="SAM" id="MobiDB-lite"/>
    </source>
</evidence>
<organism evidence="2 3">
    <name type="scientific">Mugilogobius chulae</name>
    <name type="common">yellowstripe goby</name>
    <dbReference type="NCBI Taxonomy" id="88201"/>
    <lineage>
        <taxon>Eukaryota</taxon>
        <taxon>Metazoa</taxon>
        <taxon>Chordata</taxon>
        <taxon>Craniata</taxon>
        <taxon>Vertebrata</taxon>
        <taxon>Euteleostomi</taxon>
        <taxon>Actinopterygii</taxon>
        <taxon>Neopterygii</taxon>
        <taxon>Teleostei</taxon>
        <taxon>Neoteleostei</taxon>
        <taxon>Acanthomorphata</taxon>
        <taxon>Gobiaria</taxon>
        <taxon>Gobiiformes</taxon>
        <taxon>Gobioidei</taxon>
        <taxon>Gobiidae</taxon>
        <taxon>Gobionellinae</taxon>
        <taxon>Mugilogobius</taxon>
    </lineage>
</organism>
<gene>
    <name evidence="2" type="ORF">WMY93_013753</name>
</gene>
<keyword evidence="3" id="KW-1185">Reference proteome</keyword>
<dbReference type="EMBL" id="JBBPFD010000009">
    <property type="protein sequence ID" value="KAK7913542.1"/>
    <property type="molecule type" value="Genomic_DNA"/>
</dbReference>
<comment type="caution">
    <text evidence="2">The sequence shown here is derived from an EMBL/GenBank/DDBJ whole genome shotgun (WGS) entry which is preliminary data.</text>
</comment>
<feature type="region of interest" description="Disordered" evidence="1">
    <location>
        <begin position="440"/>
        <end position="474"/>
    </location>
</feature>